<dbReference type="EMBL" id="QMDX01000008">
    <property type="protein sequence ID" value="TSD13321.1"/>
    <property type="molecule type" value="Genomic_DNA"/>
</dbReference>
<name>A0A554N7E5_9EURY</name>
<keyword evidence="3" id="KW-1185">Reference proteome</keyword>
<dbReference type="RefSeq" id="WP_144262508.1">
    <property type="nucleotide sequence ID" value="NZ_QMDX01000008.1"/>
</dbReference>
<protein>
    <submittedName>
        <fullName evidence="2">Uncharacterized protein</fullName>
    </submittedName>
</protein>
<gene>
    <name evidence="2" type="ORF">DP107_12560</name>
</gene>
<dbReference type="OrthoDB" id="385090at2157"/>
<feature type="compositionally biased region" description="Low complexity" evidence="1">
    <location>
        <begin position="90"/>
        <end position="103"/>
    </location>
</feature>
<evidence type="ECO:0000256" key="1">
    <source>
        <dbReference type="SAM" id="MobiDB-lite"/>
    </source>
</evidence>
<dbReference type="AlphaFoldDB" id="A0A554N7E5"/>
<sequence>MRRRHALRLDGAGLFGLLTTSADCAALSGAATAPMRFDNDTRSAVRSEIRTALEDGPFSRDIEVALPDTGEANDPWLREVFVDEGSDRVTATTAEHSAETTVTPPSRDRDYPVVTAQPSGRSLQALERQDRQAESSMPFLPQRVELAVLLPT</sequence>
<organism evidence="2 3">
    <name type="scientific">Haloglomus irregulare</name>
    <dbReference type="NCBI Taxonomy" id="2234134"/>
    <lineage>
        <taxon>Archaea</taxon>
        <taxon>Methanobacteriati</taxon>
        <taxon>Methanobacteriota</taxon>
        <taxon>Stenosarchaea group</taxon>
        <taxon>Halobacteria</taxon>
        <taxon>Halobacteriales</taxon>
        <taxon>Natronomonadaceae</taxon>
        <taxon>Haloglomus</taxon>
    </lineage>
</organism>
<evidence type="ECO:0000313" key="3">
    <source>
        <dbReference type="Proteomes" id="UP000319894"/>
    </source>
</evidence>
<evidence type="ECO:0000313" key="2">
    <source>
        <dbReference type="EMBL" id="TSD13321.1"/>
    </source>
</evidence>
<reference evidence="2 3" key="1">
    <citation type="submission" date="2018-06" db="EMBL/GenBank/DDBJ databases">
        <title>Natronomonas sp. F16-60 a new haloarchaeon isolated from a solar saltern of Isla Cristina, Huelva, Spain.</title>
        <authorList>
            <person name="Duran-Viseras A."/>
            <person name="Sanchez-Porro C."/>
            <person name="Ventosa A."/>
        </authorList>
    </citation>
    <scope>NUCLEOTIDE SEQUENCE [LARGE SCALE GENOMIC DNA]</scope>
    <source>
        <strain evidence="2 3">F16-60</strain>
    </source>
</reference>
<feature type="region of interest" description="Disordered" evidence="1">
    <location>
        <begin position="90"/>
        <end position="111"/>
    </location>
</feature>
<accession>A0A554N7E5</accession>
<dbReference type="Proteomes" id="UP000319894">
    <property type="component" value="Unassembled WGS sequence"/>
</dbReference>
<proteinExistence type="predicted"/>
<comment type="caution">
    <text evidence="2">The sequence shown here is derived from an EMBL/GenBank/DDBJ whole genome shotgun (WGS) entry which is preliminary data.</text>
</comment>
<dbReference type="InParanoid" id="A0A554N7E5"/>